<reference evidence="3 4" key="1">
    <citation type="submission" date="2020-06" db="EMBL/GenBank/DDBJ databases">
        <title>Global-level population genomics: horizontal gene transfer, symbiosis and evolution in Rhizobia.</title>
        <authorList>
            <person name="Gai Y."/>
        </authorList>
    </citation>
    <scope>NUCLEOTIDE SEQUENCE [LARGE SCALE GENOMIC DNA]</scope>
    <source>
        <strain evidence="3 4">PLR6_1b</strain>
    </source>
</reference>
<dbReference type="PANTHER" id="PTHR42760:SF133">
    <property type="entry name" value="3-OXOACYL-[ACYL-CARRIER-PROTEIN] REDUCTASE"/>
    <property type="match status" value="1"/>
</dbReference>
<keyword evidence="2" id="KW-0560">Oxidoreductase</keyword>
<organism evidence="3 4">
    <name type="scientific">Rhizobium bangladeshense</name>
    <dbReference type="NCBI Taxonomy" id="1138189"/>
    <lineage>
        <taxon>Bacteria</taxon>
        <taxon>Pseudomonadati</taxon>
        <taxon>Pseudomonadota</taxon>
        <taxon>Alphaproteobacteria</taxon>
        <taxon>Hyphomicrobiales</taxon>
        <taxon>Rhizobiaceae</taxon>
        <taxon>Rhizobium/Agrobacterium group</taxon>
        <taxon>Rhizobium</taxon>
    </lineage>
</organism>
<dbReference type="PANTHER" id="PTHR42760">
    <property type="entry name" value="SHORT-CHAIN DEHYDROGENASES/REDUCTASES FAMILY MEMBER"/>
    <property type="match status" value="1"/>
</dbReference>
<dbReference type="InterPro" id="IPR002347">
    <property type="entry name" value="SDR_fam"/>
</dbReference>
<name>A0ABS7LR23_9HYPH</name>
<evidence type="ECO:0000256" key="2">
    <source>
        <dbReference type="ARBA" id="ARBA00023002"/>
    </source>
</evidence>
<dbReference type="InterPro" id="IPR036291">
    <property type="entry name" value="NAD(P)-bd_dom_sf"/>
</dbReference>
<dbReference type="PRINTS" id="PR00080">
    <property type="entry name" value="SDRFAMILY"/>
</dbReference>
<evidence type="ECO:0000313" key="3">
    <source>
        <dbReference type="EMBL" id="MBY3593922.1"/>
    </source>
</evidence>
<evidence type="ECO:0000313" key="4">
    <source>
        <dbReference type="Proteomes" id="UP000720124"/>
    </source>
</evidence>
<sequence>MVNSLAGKRALITGAASGIGLDLTTHGDAFEILPCDLSVEESVAAAMRQAAAARLAGLDILVNNAGVMEEAPLGAISAAQVDRMFAVNVRGAIFTTREALPHLPDGGRIFNVVSELAYIGRANASVYCATKAARLALTRSWARELAPRILVNAVAPGPTDTPLLGFETMDDRMREMETANPLGRIGRPEEVAAAIVFLTGPSASLFVGQCIGPNGAVMF</sequence>
<dbReference type="PRINTS" id="PR00081">
    <property type="entry name" value="GDHRDH"/>
</dbReference>
<dbReference type="Pfam" id="PF13561">
    <property type="entry name" value="adh_short_C2"/>
    <property type="match status" value="1"/>
</dbReference>
<dbReference type="Proteomes" id="UP000720124">
    <property type="component" value="Unassembled WGS sequence"/>
</dbReference>
<keyword evidence="4" id="KW-1185">Reference proteome</keyword>
<dbReference type="CDD" id="cd05233">
    <property type="entry name" value="SDR_c"/>
    <property type="match status" value="1"/>
</dbReference>
<dbReference type="RefSeq" id="WP_168254674.1">
    <property type="nucleotide sequence ID" value="NZ_JABDWX010000017.1"/>
</dbReference>
<proteinExistence type="inferred from homology"/>
<comment type="similarity">
    <text evidence="1">Belongs to the short-chain dehydrogenases/reductases (SDR) family.</text>
</comment>
<evidence type="ECO:0000256" key="1">
    <source>
        <dbReference type="ARBA" id="ARBA00006484"/>
    </source>
</evidence>
<gene>
    <name evidence="3" type="ORF">HJA87_29200</name>
</gene>
<dbReference type="GeneID" id="66143962"/>
<dbReference type="SUPFAM" id="SSF51735">
    <property type="entry name" value="NAD(P)-binding Rossmann-fold domains"/>
    <property type="match status" value="1"/>
</dbReference>
<dbReference type="Gene3D" id="3.40.50.720">
    <property type="entry name" value="NAD(P)-binding Rossmann-like Domain"/>
    <property type="match status" value="1"/>
</dbReference>
<dbReference type="EMBL" id="JABTXI010000015">
    <property type="protein sequence ID" value="MBY3593922.1"/>
    <property type="molecule type" value="Genomic_DNA"/>
</dbReference>
<comment type="caution">
    <text evidence="3">The sequence shown here is derived from an EMBL/GenBank/DDBJ whole genome shotgun (WGS) entry which is preliminary data.</text>
</comment>
<accession>A0ABS7LR23</accession>
<protein>
    <submittedName>
        <fullName evidence="3">SDR family oxidoreductase</fullName>
    </submittedName>
</protein>